<evidence type="ECO:0000313" key="2">
    <source>
        <dbReference type="Proteomes" id="UP000092460"/>
    </source>
</evidence>
<dbReference type="EnsemblMetazoa" id="GPPI012506-RA">
    <property type="protein sequence ID" value="GPPI012506-PA"/>
    <property type="gene ID" value="GPPI012506"/>
</dbReference>
<reference evidence="2" key="1">
    <citation type="submission" date="2015-01" db="EMBL/GenBank/DDBJ databases">
        <authorList>
            <person name="Aksoy S."/>
            <person name="Warren W."/>
            <person name="Wilson R.K."/>
        </authorList>
    </citation>
    <scope>NUCLEOTIDE SEQUENCE [LARGE SCALE GENOMIC DNA]</scope>
    <source>
        <strain evidence="2">IAEA</strain>
    </source>
</reference>
<accession>A0A1B0AY08</accession>
<dbReference type="Proteomes" id="UP000092460">
    <property type="component" value="Unassembled WGS sequence"/>
</dbReference>
<dbReference type="VEuPathDB" id="VectorBase:GPPI012506"/>
<sequence length="123" mass="13972">MTFVLMCLSSVTGILFYFIRILLKDNLLCAITCVLCKAMRLALFSYSIYGLSKENHNYQTAGHYWTAILLEYLLKLEKKGYFAYEAVPMCEAVIRFVSASNPIVKLVVIGVTDNCEAVVLNYY</sequence>
<protein>
    <submittedName>
        <fullName evidence="1">Uncharacterized protein</fullName>
    </submittedName>
</protein>
<proteinExistence type="predicted"/>
<organism evidence="1 2">
    <name type="scientific">Glossina palpalis gambiensis</name>
    <dbReference type="NCBI Taxonomy" id="67801"/>
    <lineage>
        <taxon>Eukaryota</taxon>
        <taxon>Metazoa</taxon>
        <taxon>Ecdysozoa</taxon>
        <taxon>Arthropoda</taxon>
        <taxon>Hexapoda</taxon>
        <taxon>Insecta</taxon>
        <taxon>Pterygota</taxon>
        <taxon>Neoptera</taxon>
        <taxon>Endopterygota</taxon>
        <taxon>Diptera</taxon>
        <taxon>Brachycera</taxon>
        <taxon>Muscomorpha</taxon>
        <taxon>Hippoboscoidea</taxon>
        <taxon>Glossinidae</taxon>
        <taxon>Glossina</taxon>
    </lineage>
</organism>
<dbReference type="AlphaFoldDB" id="A0A1B0AY08"/>
<keyword evidence="2" id="KW-1185">Reference proteome</keyword>
<reference evidence="1" key="2">
    <citation type="submission" date="2020-05" db="UniProtKB">
        <authorList>
            <consortium name="EnsemblMetazoa"/>
        </authorList>
    </citation>
    <scope>IDENTIFICATION</scope>
    <source>
        <strain evidence="1">IAEA</strain>
    </source>
</reference>
<name>A0A1B0AY08_9MUSC</name>
<dbReference type="EMBL" id="JXJN01005473">
    <property type="status" value="NOT_ANNOTATED_CDS"/>
    <property type="molecule type" value="Genomic_DNA"/>
</dbReference>
<evidence type="ECO:0000313" key="1">
    <source>
        <dbReference type="EnsemblMetazoa" id="GPPI012506-PA"/>
    </source>
</evidence>